<proteinExistence type="predicted"/>
<gene>
    <name evidence="2" type="ORF">WMN62_10430</name>
</gene>
<feature type="transmembrane region" description="Helical" evidence="1">
    <location>
        <begin position="52"/>
        <end position="74"/>
    </location>
</feature>
<keyword evidence="3" id="KW-1185">Reference proteome</keyword>
<keyword evidence="1" id="KW-0812">Transmembrane</keyword>
<name>A0ABU8YBV6_9MICO</name>
<evidence type="ECO:0000313" key="2">
    <source>
        <dbReference type="EMBL" id="MEK0171887.1"/>
    </source>
</evidence>
<dbReference type="EMBL" id="JBBLYY010000051">
    <property type="protein sequence ID" value="MEK0171887.1"/>
    <property type="molecule type" value="Genomic_DNA"/>
</dbReference>
<feature type="transmembrane region" description="Helical" evidence="1">
    <location>
        <begin position="86"/>
        <end position="110"/>
    </location>
</feature>
<dbReference type="Proteomes" id="UP001370299">
    <property type="component" value="Unassembled WGS sequence"/>
</dbReference>
<protein>
    <recommendedName>
        <fullName evidence="4">Major facilitator superfamily (MFS) profile domain-containing protein</fullName>
    </recommendedName>
</protein>
<evidence type="ECO:0008006" key="4">
    <source>
        <dbReference type="Google" id="ProtNLM"/>
    </source>
</evidence>
<sequence length="113" mass="11695">MARTVDLVVTVALFVVIAMLSGFAVLFGWVLGTMSQYGCDWESSTRVCNRSMGMQTAVVEAIFLVFVCTAGGVLAAKVRRKRPLGWLVALGTAAAVAIAIALTLAVIGAASGS</sequence>
<evidence type="ECO:0000313" key="3">
    <source>
        <dbReference type="Proteomes" id="UP001370299"/>
    </source>
</evidence>
<accession>A0ABU8YBV6</accession>
<feature type="transmembrane region" description="Helical" evidence="1">
    <location>
        <begin position="7"/>
        <end position="32"/>
    </location>
</feature>
<comment type="caution">
    <text evidence="2">The sequence shown here is derived from an EMBL/GenBank/DDBJ whole genome shotgun (WGS) entry which is preliminary data.</text>
</comment>
<reference evidence="2 3" key="1">
    <citation type="submission" date="2024-03" db="EMBL/GenBank/DDBJ databases">
        <title>Whole genomes of four grape xylem sap localized bacterial endophytes.</title>
        <authorList>
            <person name="Kumar G."/>
            <person name="Savka M.A."/>
        </authorList>
    </citation>
    <scope>NUCLEOTIDE SEQUENCE [LARGE SCALE GENOMIC DNA]</scope>
    <source>
        <strain evidence="2 3">RIT_GXS8</strain>
    </source>
</reference>
<keyword evidence="1" id="KW-1133">Transmembrane helix</keyword>
<organism evidence="2 3">
    <name type="scientific">Curtobacterium citreum</name>
    <dbReference type="NCBI Taxonomy" id="2036"/>
    <lineage>
        <taxon>Bacteria</taxon>
        <taxon>Bacillati</taxon>
        <taxon>Actinomycetota</taxon>
        <taxon>Actinomycetes</taxon>
        <taxon>Micrococcales</taxon>
        <taxon>Microbacteriaceae</taxon>
        <taxon>Curtobacterium</taxon>
    </lineage>
</organism>
<evidence type="ECO:0000256" key="1">
    <source>
        <dbReference type="SAM" id="Phobius"/>
    </source>
</evidence>
<keyword evidence="1" id="KW-0472">Membrane</keyword>